<reference evidence="2" key="1">
    <citation type="submission" date="2020-09" db="EMBL/GenBank/DDBJ databases">
        <title>Iningainema tapete sp. nov. (Scytonemataceae, Cyanobacteria) from greenhouses in central Florida (USA) produces two types of nodularin with biosynthetic potential for microcystin-LR and anabaenopeptins.</title>
        <authorList>
            <person name="Berthold D.E."/>
            <person name="Lefler F.W."/>
            <person name="Huang I.-S."/>
            <person name="Abdulla H."/>
            <person name="Zimba P.V."/>
            <person name="Laughinghouse H.D. IV."/>
        </authorList>
    </citation>
    <scope>NUCLEOTIDE SEQUENCE</scope>
    <source>
        <strain evidence="2">BLCCT55</strain>
    </source>
</reference>
<evidence type="ECO:0000259" key="1">
    <source>
        <dbReference type="PROSITE" id="PS51677"/>
    </source>
</evidence>
<organism evidence="2 3">
    <name type="scientific">Iningainema tapete BLCC-T55</name>
    <dbReference type="NCBI Taxonomy" id="2748662"/>
    <lineage>
        <taxon>Bacteria</taxon>
        <taxon>Bacillati</taxon>
        <taxon>Cyanobacteriota</taxon>
        <taxon>Cyanophyceae</taxon>
        <taxon>Nostocales</taxon>
        <taxon>Scytonemataceae</taxon>
        <taxon>Iningainema tapete</taxon>
    </lineage>
</organism>
<dbReference type="InterPro" id="IPR011330">
    <property type="entry name" value="Glyco_hydro/deAcase_b/a-brl"/>
</dbReference>
<sequence>MQPPSFQPITQRPILKLPHNARVAVWVVMNVEHFTFGKLGTAIQPHLNSYPEIANYGWRDYGNRVGIWRLFNLFAELEIPVTAAVNGEICTMYPEIITAIKEHGWEIMAHGINNSTGHSDMDRETEIETIDKTLSLLEEATGKTPKGWLTPGFSITESTFELLSLAEIVYTADWVNDDQPYWYNLPNGRLLAIPYTIEANDISLCLSNRFSGAEFAQAIEDQFDQLWQDGETQPRVMAIGLHPFIVGQPLRLKYLRQCLLHIKNKPNTWLTTGEGIYEWMKQESGVRSQESV</sequence>
<accession>A0A8J6XQA0</accession>
<dbReference type="Gene3D" id="3.20.20.370">
    <property type="entry name" value="Glycoside hydrolase/deacetylase"/>
    <property type="match status" value="1"/>
</dbReference>
<dbReference type="AlphaFoldDB" id="A0A8J6XQA0"/>
<dbReference type="PANTHER" id="PTHR43123:SF4">
    <property type="entry name" value="POLYSACCHARIDE DEACETYLASE"/>
    <property type="match status" value="1"/>
</dbReference>
<dbReference type="SUPFAM" id="SSF88713">
    <property type="entry name" value="Glycoside hydrolase/deacetylase"/>
    <property type="match status" value="1"/>
</dbReference>
<feature type="domain" description="NodB homology" evidence="1">
    <location>
        <begin position="53"/>
        <end position="271"/>
    </location>
</feature>
<dbReference type="EMBL" id="JACXAE010000080">
    <property type="protein sequence ID" value="MBD2775401.1"/>
    <property type="molecule type" value="Genomic_DNA"/>
</dbReference>
<protein>
    <submittedName>
        <fullName evidence="2">Polysaccharide deacetylase family protein</fullName>
    </submittedName>
</protein>
<keyword evidence="3" id="KW-1185">Reference proteome</keyword>
<dbReference type="PANTHER" id="PTHR43123">
    <property type="entry name" value="POLYSACCHARIDE DEACETYLASE-RELATED"/>
    <property type="match status" value="1"/>
</dbReference>
<dbReference type="PROSITE" id="PS51677">
    <property type="entry name" value="NODB"/>
    <property type="match status" value="1"/>
</dbReference>
<dbReference type="Pfam" id="PF01522">
    <property type="entry name" value="Polysacc_deac_1"/>
    <property type="match status" value="1"/>
</dbReference>
<gene>
    <name evidence="2" type="ORF">ICL16_25900</name>
</gene>
<proteinExistence type="predicted"/>
<dbReference type="Proteomes" id="UP000629098">
    <property type="component" value="Unassembled WGS sequence"/>
</dbReference>
<dbReference type="GO" id="GO:0005975">
    <property type="term" value="P:carbohydrate metabolic process"/>
    <property type="evidence" value="ECO:0007669"/>
    <property type="project" value="InterPro"/>
</dbReference>
<name>A0A8J6XQA0_9CYAN</name>
<dbReference type="RefSeq" id="WP_190833760.1">
    <property type="nucleotide sequence ID" value="NZ_CAWPPI010000080.1"/>
</dbReference>
<dbReference type="GO" id="GO:0016810">
    <property type="term" value="F:hydrolase activity, acting on carbon-nitrogen (but not peptide) bonds"/>
    <property type="evidence" value="ECO:0007669"/>
    <property type="project" value="InterPro"/>
</dbReference>
<evidence type="ECO:0000313" key="2">
    <source>
        <dbReference type="EMBL" id="MBD2775401.1"/>
    </source>
</evidence>
<evidence type="ECO:0000313" key="3">
    <source>
        <dbReference type="Proteomes" id="UP000629098"/>
    </source>
</evidence>
<dbReference type="InterPro" id="IPR002509">
    <property type="entry name" value="NODB_dom"/>
</dbReference>
<dbReference type="CDD" id="cd10979">
    <property type="entry name" value="CE4_PuuE_like"/>
    <property type="match status" value="1"/>
</dbReference>
<comment type="caution">
    <text evidence="2">The sequence shown here is derived from an EMBL/GenBank/DDBJ whole genome shotgun (WGS) entry which is preliminary data.</text>
</comment>